<name>A0A1Q3EHT0_LENED</name>
<organism evidence="1 2">
    <name type="scientific">Lentinula edodes</name>
    <name type="common">Shiitake mushroom</name>
    <name type="synonym">Lentinus edodes</name>
    <dbReference type="NCBI Taxonomy" id="5353"/>
    <lineage>
        <taxon>Eukaryota</taxon>
        <taxon>Fungi</taxon>
        <taxon>Dikarya</taxon>
        <taxon>Basidiomycota</taxon>
        <taxon>Agaricomycotina</taxon>
        <taxon>Agaricomycetes</taxon>
        <taxon>Agaricomycetidae</taxon>
        <taxon>Agaricales</taxon>
        <taxon>Marasmiineae</taxon>
        <taxon>Omphalotaceae</taxon>
        <taxon>Lentinula</taxon>
    </lineage>
</organism>
<reference evidence="1 2" key="1">
    <citation type="submission" date="2016-08" db="EMBL/GenBank/DDBJ databases">
        <authorList>
            <consortium name="Lentinula edodes genome sequencing consortium"/>
            <person name="Sakamoto Y."/>
            <person name="Nakade K."/>
            <person name="Sato S."/>
            <person name="Yoshida Y."/>
            <person name="Miyazaki K."/>
            <person name="Natsume S."/>
            <person name="Konno N."/>
        </authorList>
    </citation>
    <scope>NUCLEOTIDE SEQUENCE [LARGE SCALE GENOMIC DNA]</scope>
    <source>
        <strain evidence="1 2">NBRC 111202</strain>
    </source>
</reference>
<comment type="caution">
    <text evidence="1">The sequence shown here is derived from an EMBL/GenBank/DDBJ whole genome shotgun (WGS) entry which is preliminary data.</text>
</comment>
<gene>
    <name evidence="1" type="ORF">LENED_008719</name>
</gene>
<evidence type="ECO:0000313" key="2">
    <source>
        <dbReference type="Proteomes" id="UP000188533"/>
    </source>
</evidence>
<proteinExistence type="predicted"/>
<keyword evidence="2" id="KW-1185">Reference proteome</keyword>
<evidence type="ECO:0000313" key="1">
    <source>
        <dbReference type="EMBL" id="GAW06773.1"/>
    </source>
</evidence>
<sequence length="160" mass="18101">MKSATRSVQPEPLPAFNLYFEVKDKFETEPVFNKARQLHSAELSIALSSECSFHVACNKQHNLAWFVVNVAYVTEDAHFIRLVIHQKAWIQTALVDQGDISGLTGSGSFLCFWDQLTSASKFLNPLIQPEIWIDWAFSLGPLSSVARIFRMHGSQYTHSI</sequence>
<accession>A0A1Q3EHT0</accession>
<dbReference type="Proteomes" id="UP000188533">
    <property type="component" value="Unassembled WGS sequence"/>
</dbReference>
<dbReference type="EMBL" id="BDGU01000347">
    <property type="protein sequence ID" value="GAW06773.1"/>
    <property type="molecule type" value="Genomic_DNA"/>
</dbReference>
<protein>
    <submittedName>
        <fullName evidence="1">Uncharacterized protein</fullName>
    </submittedName>
</protein>
<reference evidence="1 2" key="2">
    <citation type="submission" date="2017-02" db="EMBL/GenBank/DDBJ databases">
        <title>A genome survey and senescence transcriptome analysis in Lentinula edodes.</title>
        <authorList>
            <person name="Sakamoto Y."/>
            <person name="Nakade K."/>
            <person name="Sato S."/>
            <person name="Yoshida Y."/>
            <person name="Miyazaki K."/>
            <person name="Natsume S."/>
            <person name="Konno N."/>
        </authorList>
    </citation>
    <scope>NUCLEOTIDE SEQUENCE [LARGE SCALE GENOMIC DNA]</scope>
    <source>
        <strain evidence="1 2">NBRC 111202</strain>
    </source>
</reference>
<dbReference type="AlphaFoldDB" id="A0A1Q3EHT0"/>